<evidence type="ECO:0000256" key="3">
    <source>
        <dbReference type="ARBA" id="ARBA00010183"/>
    </source>
</evidence>
<keyword evidence="16" id="KW-0699">rRNA-binding</keyword>
<comment type="similarity">
    <text evidence="3">Belongs to the ribonuclease III family.</text>
</comment>
<protein>
    <recommendedName>
        <fullName evidence="16">Ribonuclease 3</fullName>
        <ecNumber evidence="16">3.1.26.3</ecNumber>
    </recommendedName>
    <alternativeName>
        <fullName evidence="16">Ribonuclease III</fullName>
        <shortName evidence="16">RNase III</shortName>
    </alternativeName>
</protein>
<organism evidence="20 21">
    <name type="scientific">Burkholderia singularis</name>
    <dbReference type="NCBI Taxonomy" id="1503053"/>
    <lineage>
        <taxon>Bacteria</taxon>
        <taxon>Pseudomonadati</taxon>
        <taxon>Pseudomonadota</taxon>
        <taxon>Betaproteobacteria</taxon>
        <taxon>Burkholderiales</taxon>
        <taxon>Burkholderiaceae</taxon>
        <taxon>Burkholderia</taxon>
        <taxon>pseudomallei group</taxon>
    </lineage>
</organism>
<dbReference type="HAMAP" id="MF_00104">
    <property type="entry name" value="RNase_III"/>
    <property type="match status" value="1"/>
</dbReference>
<evidence type="ECO:0000256" key="7">
    <source>
        <dbReference type="ARBA" id="ARBA00022664"/>
    </source>
</evidence>
<dbReference type="SMART" id="SM00358">
    <property type="entry name" value="DSRM"/>
    <property type="match status" value="1"/>
</dbReference>
<dbReference type="Gene3D" id="1.10.1520.10">
    <property type="entry name" value="Ribonuclease III domain"/>
    <property type="match status" value="1"/>
</dbReference>
<evidence type="ECO:0000256" key="17">
    <source>
        <dbReference type="SAM" id="MobiDB-lite"/>
    </source>
</evidence>
<dbReference type="OrthoDB" id="9805026at2"/>
<comment type="subunit">
    <text evidence="4 16">Homodimer.</text>
</comment>
<dbReference type="InterPro" id="IPR000999">
    <property type="entry name" value="RNase_III_dom"/>
</dbReference>
<dbReference type="GO" id="GO:0042802">
    <property type="term" value="F:identical protein binding"/>
    <property type="evidence" value="ECO:0007669"/>
    <property type="project" value="UniProtKB-ARBA"/>
</dbReference>
<dbReference type="GO" id="GO:0004525">
    <property type="term" value="F:ribonuclease III activity"/>
    <property type="evidence" value="ECO:0007669"/>
    <property type="project" value="UniProtKB-UniRule"/>
</dbReference>
<feature type="region of interest" description="Disordered" evidence="17">
    <location>
        <begin position="390"/>
        <end position="472"/>
    </location>
</feature>
<evidence type="ECO:0000256" key="8">
    <source>
        <dbReference type="ARBA" id="ARBA00022694"/>
    </source>
</evidence>
<keyword evidence="9 16" id="KW-0540">Nuclease</keyword>
<keyword evidence="13 16" id="KW-0460">Magnesium</keyword>
<dbReference type="SMART" id="SM00535">
    <property type="entry name" value="RIBOc"/>
    <property type="match status" value="1"/>
</dbReference>
<dbReference type="SUPFAM" id="SSF69065">
    <property type="entry name" value="RNase III domain-like"/>
    <property type="match status" value="1"/>
</dbReference>
<dbReference type="GO" id="GO:0006397">
    <property type="term" value="P:mRNA processing"/>
    <property type="evidence" value="ECO:0007669"/>
    <property type="project" value="UniProtKB-UniRule"/>
</dbReference>
<dbReference type="NCBIfam" id="TIGR02191">
    <property type="entry name" value="RNaseIII"/>
    <property type="match status" value="1"/>
</dbReference>
<dbReference type="GO" id="GO:0006364">
    <property type="term" value="P:rRNA processing"/>
    <property type="evidence" value="ECO:0007669"/>
    <property type="project" value="UniProtKB-UniRule"/>
</dbReference>
<dbReference type="InterPro" id="IPR036389">
    <property type="entry name" value="RNase_III_sf"/>
</dbReference>
<evidence type="ECO:0000259" key="18">
    <source>
        <dbReference type="PROSITE" id="PS50137"/>
    </source>
</evidence>
<feature type="region of interest" description="Disordered" evidence="17">
    <location>
        <begin position="258"/>
        <end position="378"/>
    </location>
</feature>
<feature type="active site" evidence="16">
    <location>
        <position position="42"/>
    </location>
</feature>
<evidence type="ECO:0000256" key="14">
    <source>
        <dbReference type="ARBA" id="ARBA00022884"/>
    </source>
</evidence>
<evidence type="ECO:0000256" key="12">
    <source>
        <dbReference type="ARBA" id="ARBA00022801"/>
    </source>
</evidence>
<evidence type="ECO:0000256" key="10">
    <source>
        <dbReference type="ARBA" id="ARBA00022723"/>
    </source>
</evidence>
<evidence type="ECO:0000256" key="4">
    <source>
        <dbReference type="ARBA" id="ARBA00011738"/>
    </source>
</evidence>
<dbReference type="Proteomes" id="UP000062788">
    <property type="component" value="Unassembled WGS sequence"/>
</dbReference>
<keyword evidence="6 16" id="KW-0698">rRNA processing</keyword>
<dbReference type="EC" id="3.1.26.3" evidence="16"/>
<keyword evidence="5 16" id="KW-0963">Cytoplasm</keyword>
<feature type="binding site" evidence="16">
    <location>
        <position position="38"/>
    </location>
    <ligand>
        <name>Mg(2+)</name>
        <dbReference type="ChEBI" id="CHEBI:18420"/>
    </ligand>
</feature>
<keyword evidence="8 16" id="KW-0819">tRNA processing</keyword>
<evidence type="ECO:0000313" key="21">
    <source>
        <dbReference type="Proteomes" id="UP000062788"/>
    </source>
</evidence>
<dbReference type="RefSeq" id="WP_059519197.1">
    <property type="nucleotide sequence ID" value="NZ_LOWA01000042.1"/>
</dbReference>
<keyword evidence="11 16" id="KW-0255">Endonuclease</keyword>
<accession>A0A103DZ11</accession>
<comment type="cofactor">
    <cofactor evidence="16">
        <name>Mg(2+)</name>
        <dbReference type="ChEBI" id="CHEBI:18420"/>
    </cofactor>
</comment>
<dbReference type="EMBL" id="LOWA01000042">
    <property type="protein sequence ID" value="KVE25335.1"/>
    <property type="molecule type" value="Genomic_DNA"/>
</dbReference>
<reference evidence="20 21" key="1">
    <citation type="submission" date="2015-11" db="EMBL/GenBank/DDBJ databases">
        <title>Expanding the genomic diversity of Burkholderia species for the development of highly accurate diagnostics.</title>
        <authorList>
            <person name="Sahl J."/>
            <person name="Keim P."/>
            <person name="Wagner D."/>
        </authorList>
    </citation>
    <scope>NUCLEOTIDE SEQUENCE [LARGE SCALE GENOMIC DNA]</scope>
    <source>
        <strain evidence="20 21">TSV85</strain>
    </source>
</reference>
<evidence type="ECO:0000256" key="9">
    <source>
        <dbReference type="ARBA" id="ARBA00022722"/>
    </source>
</evidence>
<dbReference type="GO" id="GO:0005737">
    <property type="term" value="C:cytoplasm"/>
    <property type="evidence" value="ECO:0007669"/>
    <property type="project" value="UniProtKB-SubCell"/>
</dbReference>
<keyword evidence="14 16" id="KW-0694">RNA-binding</keyword>
<feature type="active site" evidence="16">
    <location>
        <position position="114"/>
    </location>
</feature>
<dbReference type="FunFam" id="3.30.160.20:FF:000003">
    <property type="entry name" value="Ribonuclease 3"/>
    <property type="match status" value="1"/>
</dbReference>
<evidence type="ECO:0000256" key="15">
    <source>
        <dbReference type="ARBA" id="ARBA00049596"/>
    </source>
</evidence>
<evidence type="ECO:0000256" key="2">
    <source>
        <dbReference type="ARBA" id="ARBA00004496"/>
    </source>
</evidence>
<proteinExistence type="inferred from homology"/>
<dbReference type="InterPro" id="IPR014720">
    <property type="entry name" value="dsRBD_dom"/>
</dbReference>
<evidence type="ECO:0000256" key="6">
    <source>
        <dbReference type="ARBA" id="ARBA00022552"/>
    </source>
</evidence>
<feature type="compositionally biased region" description="Basic and acidic residues" evidence="17">
    <location>
        <begin position="390"/>
        <end position="452"/>
    </location>
</feature>
<feature type="compositionally biased region" description="Low complexity" evidence="17">
    <location>
        <begin position="453"/>
        <end position="472"/>
    </location>
</feature>
<dbReference type="GO" id="GO:0019843">
    <property type="term" value="F:rRNA binding"/>
    <property type="evidence" value="ECO:0007669"/>
    <property type="project" value="UniProtKB-KW"/>
</dbReference>
<dbReference type="CDD" id="cd00593">
    <property type="entry name" value="RIBOc"/>
    <property type="match status" value="1"/>
</dbReference>
<dbReference type="SUPFAM" id="SSF54768">
    <property type="entry name" value="dsRNA-binding domain-like"/>
    <property type="match status" value="1"/>
</dbReference>
<dbReference type="PANTHER" id="PTHR14950:SF37">
    <property type="entry name" value="ENDORIBONUCLEASE DICER"/>
    <property type="match status" value="1"/>
</dbReference>
<comment type="caution">
    <text evidence="20">The sequence shown here is derived from an EMBL/GenBank/DDBJ whole genome shotgun (WGS) entry which is preliminary data.</text>
</comment>
<feature type="domain" description="DRBM" evidence="18">
    <location>
        <begin position="152"/>
        <end position="222"/>
    </location>
</feature>
<feature type="binding site" evidence="16">
    <location>
        <position position="111"/>
    </location>
    <ligand>
        <name>Mg(2+)</name>
        <dbReference type="ChEBI" id="CHEBI:18420"/>
    </ligand>
</feature>
<dbReference type="PANTHER" id="PTHR14950">
    <property type="entry name" value="DICER-RELATED"/>
    <property type="match status" value="1"/>
</dbReference>
<name>A0A103DZ11_9BURK</name>
<evidence type="ECO:0000259" key="19">
    <source>
        <dbReference type="PROSITE" id="PS50142"/>
    </source>
</evidence>
<dbReference type="Gene3D" id="3.30.160.20">
    <property type="match status" value="1"/>
</dbReference>
<evidence type="ECO:0000256" key="13">
    <source>
        <dbReference type="ARBA" id="ARBA00022842"/>
    </source>
</evidence>
<dbReference type="FunFam" id="1.10.1520.10:FF:000001">
    <property type="entry name" value="Ribonuclease 3"/>
    <property type="match status" value="1"/>
</dbReference>
<dbReference type="CDD" id="cd10845">
    <property type="entry name" value="DSRM_RNAse_III_family"/>
    <property type="match status" value="1"/>
</dbReference>
<dbReference type="GO" id="GO:0046872">
    <property type="term" value="F:metal ion binding"/>
    <property type="evidence" value="ECO:0007669"/>
    <property type="project" value="UniProtKB-KW"/>
</dbReference>
<evidence type="ECO:0000256" key="5">
    <source>
        <dbReference type="ARBA" id="ARBA00022490"/>
    </source>
</evidence>
<sequence length="472" mass="50073">MPSSQLESRLRYEFRNVELLRQALTHRSHSATHNERLEFLGDSVLNCAVAALLFQRFGKLDEGDLSRVRANLVKQQSLYEIAQALNISDSLRLGEGELRSGGFRRPSILADAFEAIIGAVFLDGGFEAAQGVIKRLYVPILDHIDPRTLGKDAKTLLQEYLQGHKIALPAYTVVATHGAAHNQQFEVECAVPKLDVKVSGSGASRRAAEQAAAKKALDEVMALAPMLAAKPKRSKSARGAKHVEPEIVPGVKGVQEALDLRSPERKERRVLANDAKGAEGKVAETKPAAETHALESKVAEARPAVEAKPAETKAADTKLADPKAADARSGEPKRDESKPLADAKGKTDAKAAEMQSGVHAGSAAAPADMPGSGADGGALRSPLAVIRAAHVEHGQDKTEARAAKAAEKVLPADKGADKAFDKVTDKASERATEKNDAAARPADRPARVRDPAHAPQAIDDPAAPVRVADAGH</sequence>
<dbReference type="PROSITE" id="PS50142">
    <property type="entry name" value="RNASE_3_2"/>
    <property type="match status" value="1"/>
</dbReference>
<dbReference type="Pfam" id="PF14622">
    <property type="entry name" value="Ribonucleas_3_3"/>
    <property type="match status" value="1"/>
</dbReference>
<feature type="domain" description="RNase III" evidence="19">
    <location>
        <begin position="3"/>
        <end position="125"/>
    </location>
</feature>
<comment type="subcellular location">
    <subcellularLocation>
        <location evidence="2 16">Cytoplasm</location>
    </subcellularLocation>
</comment>
<comment type="function">
    <text evidence="15 16">Digests double-stranded RNA. Involved in the processing of primary rRNA transcript to yield the immediate precursors to the large and small rRNAs (23S and 16S). Processes some mRNAs, and tRNAs when they are encoded in the rRNA operon. Processes pre-crRNA and tracrRNA of type II CRISPR loci if present in the organism.</text>
</comment>
<dbReference type="Pfam" id="PF00035">
    <property type="entry name" value="dsrm"/>
    <property type="match status" value="1"/>
</dbReference>
<comment type="catalytic activity">
    <reaction evidence="1 16">
        <text>Endonucleolytic cleavage to 5'-phosphomonoester.</text>
        <dbReference type="EC" id="3.1.26.3"/>
    </reaction>
</comment>
<dbReference type="InterPro" id="IPR011907">
    <property type="entry name" value="RNase_III"/>
</dbReference>
<feature type="compositionally biased region" description="Basic and acidic residues" evidence="17">
    <location>
        <begin position="258"/>
        <end position="351"/>
    </location>
</feature>
<dbReference type="PROSITE" id="PS00517">
    <property type="entry name" value="RNASE_3_1"/>
    <property type="match status" value="1"/>
</dbReference>
<evidence type="ECO:0000256" key="11">
    <source>
        <dbReference type="ARBA" id="ARBA00022759"/>
    </source>
</evidence>
<dbReference type="AlphaFoldDB" id="A0A103DZ11"/>
<keyword evidence="21" id="KW-1185">Reference proteome</keyword>
<evidence type="ECO:0000313" key="20">
    <source>
        <dbReference type="EMBL" id="KVE25335.1"/>
    </source>
</evidence>
<keyword evidence="7 16" id="KW-0507">mRNA processing</keyword>
<feature type="binding site" evidence="16">
    <location>
        <position position="114"/>
    </location>
    <ligand>
        <name>Mg(2+)</name>
        <dbReference type="ChEBI" id="CHEBI:18420"/>
    </ligand>
</feature>
<evidence type="ECO:0000256" key="16">
    <source>
        <dbReference type="HAMAP-Rule" id="MF_00104"/>
    </source>
</evidence>
<gene>
    <name evidence="16" type="primary">rnc</name>
    <name evidence="20" type="ORF">WS67_18900</name>
</gene>
<dbReference type="GO" id="GO:0008033">
    <property type="term" value="P:tRNA processing"/>
    <property type="evidence" value="ECO:0007669"/>
    <property type="project" value="UniProtKB-KW"/>
</dbReference>
<evidence type="ECO:0000256" key="1">
    <source>
        <dbReference type="ARBA" id="ARBA00000109"/>
    </source>
</evidence>
<keyword evidence="12 16" id="KW-0378">Hydrolase</keyword>
<keyword evidence="10 16" id="KW-0479">Metal-binding</keyword>
<dbReference type="PROSITE" id="PS50137">
    <property type="entry name" value="DS_RBD"/>
    <property type="match status" value="1"/>
</dbReference>